<dbReference type="SMART" id="SM00862">
    <property type="entry name" value="Trans_reg_C"/>
    <property type="match status" value="1"/>
</dbReference>
<evidence type="ECO:0000259" key="7">
    <source>
        <dbReference type="PROSITE" id="PS51755"/>
    </source>
</evidence>
<dbReference type="Pfam" id="PF00072">
    <property type="entry name" value="Response_reg"/>
    <property type="match status" value="1"/>
</dbReference>
<dbReference type="Pfam" id="PF00486">
    <property type="entry name" value="Trans_reg_C"/>
    <property type="match status" value="1"/>
</dbReference>
<dbReference type="GO" id="GO:0000976">
    <property type="term" value="F:transcription cis-regulatory region binding"/>
    <property type="evidence" value="ECO:0007669"/>
    <property type="project" value="TreeGrafter"/>
</dbReference>
<dbReference type="RefSeq" id="WP_147012865.1">
    <property type="nucleotide sequence ID" value="NZ_VORB01000001.1"/>
</dbReference>
<dbReference type="GO" id="GO:0000156">
    <property type="term" value="F:phosphorelay response regulator activity"/>
    <property type="evidence" value="ECO:0007669"/>
    <property type="project" value="TreeGrafter"/>
</dbReference>
<evidence type="ECO:0000256" key="4">
    <source>
        <dbReference type="PROSITE-ProRule" id="PRU00169"/>
    </source>
</evidence>
<name>A0A5C6VIM3_9FLAO</name>
<dbReference type="PROSITE" id="PS50110">
    <property type="entry name" value="RESPONSE_REGULATORY"/>
    <property type="match status" value="1"/>
</dbReference>
<keyword evidence="3 5" id="KW-0238">DNA-binding</keyword>
<dbReference type="Gene3D" id="6.10.250.690">
    <property type="match status" value="1"/>
</dbReference>
<dbReference type="FunFam" id="3.40.50.2300:FF:000073">
    <property type="entry name" value="DNA-binding response regulator RprY"/>
    <property type="match status" value="1"/>
</dbReference>
<dbReference type="GO" id="GO:0005829">
    <property type="term" value="C:cytosol"/>
    <property type="evidence" value="ECO:0007669"/>
    <property type="project" value="TreeGrafter"/>
</dbReference>
<keyword evidence="2" id="KW-0902">Two-component regulatory system</keyword>
<dbReference type="InterPro" id="IPR001789">
    <property type="entry name" value="Sig_transdc_resp-reg_receiver"/>
</dbReference>
<proteinExistence type="predicted"/>
<dbReference type="PANTHER" id="PTHR48111">
    <property type="entry name" value="REGULATOR OF RPOS"/>
    <property type="match status" value="1"/>
</dbReference>
<dbReference type="GO" id="GO:0006355">
    <property type="term" value="P:regulation of DNA-templated transcription"/>
    <property type="evidence" value="ECO:0007669"/>
    <property type="project" value="InterPro"/>
</dbReference>
<feature type="domain" description="OmpR/PhoB-type" evidence="7">
    <location>
        <begin position="132"/>
        <end position="229"/>
    </location>
</feature>
<evidence type="ECO:0000313" key="8">
    <source>
        <dbReference type="EMBL" id="TXC85432.1"/>
    </source>
</evidence>
<dbReference type="InterPro" id="IPR039420">
    <property type="entry name" value="WalR-like"/>
</dbReference>
<dbReference type="InterPro" id="IPR036388">
    <property type="entry name" value="WH-like_DNA-bd_sf"/>
</dbReference>
<feature type="modified residue" description="4-aspartylphosphate" evidence="4">
    <location>
        <position position="56"/>
    </location>
</feature>
<dbReference type="Proteomes" id="UP000321168">
    <property type="component" value="Unassembled WGS sequence"/>
</dbReference>
<dbReference type="Gene3D" id="3.40.50.2300">
    <property type="match status" value="1"/>
</dbReference>
<dbReference type="PANTHER" id="PTHR48111:SF40">
    <property type="entry name" value="PHOSPHATE REGULON TRANSCRIPTIONAL REGULATORY PROTEIN PHOB"/>
    <property type="match status" value="1"/>
</dbReference>
<accession>A0A5C6VIM3</accession>
<evidence type="ECO:0000256" key="1">
    <source>
        <dbReference type="ARBA" id="ARBA00022553"/>
    </source>
</evidence>
<dbReference type="PROSITE" id="PS51755">
    <property type="entry name" value="OMPR_PHOB"/>
    <property type="match status" value="1"/>
</dbReference>
<dbReference type="CDD" id="cd00383">
    <property type="entry name" value="trans_reg_C"/>
    <property type="match status" value="1"/>
</dbReference>
<organism evidence="8 9">
    <name type="scientific">Luteibaculum oceani</name>
    <dbReference type="NCBI Taxonomy" id="1294296"/>
    <lineage>
        <taxon>Bacteria</taxon>
        <taxon>Pseudomonadati</taxon>
        <taxon>Bacteroidota</taxon>
        <taxon>Flavobacteriia</taxon>
        <taxon>Flavobacteriales</taxon>
        <taxon>Luteibaculaceae</taxon>
        <taxon>Luteibaculum</taxon>
    </lineage>
</organism>
<feature type="domain" description="Response regulatory" evidence="6">
    <location>
        <begin position="7"/>
        <end position="121"/>
    </location>
</feature>
<comment type="caution">
    <text evidence="8">The sequence shown here is derived from an EMBL/GenBank/DDBJ whole genome shotgun (WGS) entry which is preliminary data.</text>
</comment>
<dbReference type="AlphaFoldDB" id="A0A5C6VIM3"/>
<dbReference type="OrthoDB" id="9790442at2"/>
<dbReference type="Gene3D" id="1.10.10.10">
    <property type="entry name" value="Winged helix-like DNA-binding domain superfamily/Winged helix DNA-binding domain"/>
    <property type="match status" value="1"/>
</dbReference>
<feature type="DNA-binding region" description="OmpR/PhoB-type" evidence="5">
    <location>
        <begin position="132"/>
        <end position="229"/>
    </location>
</feature>
<evidence type="ECO:0000256" key="5">
    <source>
        <dbReference type="PROSITE-ProRule" id="PRU01091"/>
    </source>
</evidence>
<dbReference type="GO" id="GO:0032993">
    <property type="term" value="C:protein-DNA complex"/>
    <property type="evidence" value="ECO:0007669"/>
    <property type="project" value="TreeGrafter"/>
</dbReference>
<evidence type="ECO:0000256" key="2">
    <source>
        <dbReference type="ARBA" id="ARBA00023012"/>
    </source>
</evidence>
<evidence type="ECO:0000313" key="9">
    <source>
        <dbReference type="Proteomes" id="UP000321168"/>
    </source>
</evidence>
<dbReference type="InterPro" id="IPR001867">
    <property type="entry name" value="OmpR/PhoB-type_DNA-bd"/>
</dbReference>
<sequence>MSEKKINILVCEDDPNLGMLLTQYLEAKDFTVTLCKDGQQGFEAFKQDQFDILILDVMMPIMDGFTLASEIRSTDKDVPIIFLTAKTLKDDVLKGFEVGADDYLTKPFTMEVLVARINAILRRSGVAEENFPKEFPIGSYVFDYEHQRLALNGEERKLTTKENELLMLLCKNKNSVLERNAALNFVWGDDNYFNGRSMDVYIAKLRKYLKSDEKVEIVNVHGKGFKLLVDQ</sequence>
<dbReference type="SMART" id="SM00448">
    <property type="entry name" value="REC"/>
    <property type="match status" value="1"/>
</dbReference>
<dbReference type="SUPFAM" id="SSF46894">
    <property type="entry name" value="C-terminal effector domain of the bipartite response regulators"/>
    <property type="match status" value="1"/>
</dbReference>
<dbReference type="SUPFAM" id="SSF52172">
    <property type="entry name" value="CheY-like"/>
    <property type="match status" value="1"/>
</dbReference>
<evidence type="ECO:0000256" key="3">
    <source>
        <dbReference type="ARBA" id="ARBA00023125"/>
    </source>
</evidence>
<reference evidence="8 9" key="1">
    <citation type="submission" date="2019-08" db="EMBL/GenBank/DDBJ databases">
        <title>Genome of Luteibaculum oceani JCM 18817.</title>
        <authorList>
            <person name="Bowman J.P."/>
        </authorList>
    </citation>
    <scope>NUCLEOTIDE SEQUENCE [LARGE SCALE GENOMIC DNA]</scope>
    <source>
        <strain evidence="8 9">JCM 18817</strain>
    </source>
</reference>
<dbReference type="InterPro" id="IPR016032">
    <property type="entry name" value="Sig_transdc_resp-reg_C-effctor"/>
</dbReference>
<gene>
    <name evidence="8" type="ORF">FRX97_02045</name>
</gene>
<protein>
    <submittedName>
        <fullName evidence="8">Response regulator transcription factor</fullName>
    </submittedName>
</protein>
<keyword evidence="1 4" id="KW-0597">Phosphoprotein</keyword>
<dbReference type="EMBL" id="VORB01000001">
    <property type="protein sequence ID" value="TXC85432.1"/>
    <property type="molecule type" value="Genomic_DNA"/>
</dbReference>
<keyword evidence="9" id="KW-1185">Reference proteome</keyword>
<dbReference type="InterPro" id="IPR011006">
    <property type="entry name" value="CheY-like_superfamily"/>
</dbReference>
<evidence type="ECO:0000259" key="6">
    <source>
        <dbReference type="PROSITE" id="PS50110"/>
    </source>
</evidence>
<dbReference type="CDD" id="cd17574">
    <property type="entry name" value="REC_OmpR"/>
    <property type="match status" value="1"/>
</dbReference>